<comment type="caution">
    <text evidence="1">The sequence shown here is derived from an EMBL/GenBank/DDBJ whole genome shotgun (WGS) entry which is preliminary data.</text>
</comment>
<dbReference type="RefSeq" id="WP_125576410.1">
    <property type="nucleotide sequence ID" value="NZ_JBHTOF010000022.1"/>
</dbReference>
<keyword evidence="2" id="KW-1185">Reference proteome</keyword>
<sequence>MIYPKNVEDKHQVYLFLRRKLIGQVQLRVRYDYIALKTESYQLYCEALRRLRVLAVNNGCILFESSKTSFTIYYRTASAKQILQQGIKSYYDRKFMLDPQGERTGLLYLQLKPLYADGVALNQAELFEIRKRLFSVAEFCHCQLIQSSQFEFMCYAPNPTILQIVDHKLSCYRGLQIWDEHNDIRRLNVITELTNNIDEMRAIKR</sequence>
<accession>A0ABW4DPY3</accession>
<dbReference type="Proteomes" id="UP001597244">
    <property type="component" value="Unassembled WGS sequence"/>
</dbReference>
<name>A0ABW4DPY3_9LACO</name>
<reference evidence="2" key="1">
    <citation type="journal article" date="2019" name="Int. J. Syst. Evol. Microbiol.">
        <title>The Global Catalogue of Microorganisms (GCM) 10K type strain sequencing project: providing services to taxonomists for standard genome sequencing and annotation.</title>
        <authorList>
            <consortium name="The Broad Institute Genomics Platform"/>
            <consortium name="The Broad Institute Genome Sequencing Center for Infectious Disease"/>
            <person name="Wu L."/>
            <person name="Ma J."/>
        </authorList>
    </citation>
    <scope>NUCLEOTIDE SEQUENCE [LARGE SCALE GENOMIC DNA]</scope>
    <source>
        <strain evidence="2">CCM 8951</strain>
    </source>
</reference>
<evidence type="ECO:0000313" key="1">
    <source>
        <dbReference type="EMBL" id="MFD1464995.1"/>
    </source>
</evidence>
<gene>
    <name evidence="1" type="ORF">ACFQ4L_02675</name>
</gene>
<protein>
    <submittedName>
        <fullName evidence="1">Uncharacterized protein</fullName>
    </submittedName>
</protein>
<evidence type="ECO:0000313" key="2">
    <source>
        <dbReference type="Proteomes" id="UP001597244"/>
    </source>
</evidence>
<proteinExistence type="predicted"/>
<dbReference type="EMBL" id="JBHTOF010000022">
    <property type="protein sequence ID" value="MFD1464995.1"/>
    <property type="molecule type" value="Genomic_DNA"/>
</dbReference>
<organism evidence="1 2">
    <name type="scientific">Lapidilactobacillus mulanensis</name>
    <dbReference type="NCBI Taxonomy" id="2485999"/>
    <lineage>
        <taxon>Bacteria</taxon>
        <taxon>Bacillati</taxon>
        <taxon>Bacillota</taxon>
        <taxon>Bacilli</taxon>
        <taxon>Lactobacillales</taxon>
        <taxon>Lactobacillaceae</taxon>
        <taxon>Lapidilactobacillus</taxon>
    </lineage>
</organism>